<dbReference type="Gene3D" id="2.30.110.10">
    <property type="entry name" value="Electron Transport, Fmn-binding Protein, Chain A"/>
    <property type="match status" value="1"/>
</dbReference>
<name>A0A4U2YKH1_9ACTN</name>
<dbReference type="EMBL" id="SZPY01000003">
    <property type="protein sequence ID" value="TKI61638.1"/>
    <property type="molecule type" value="Genomic_DNA"/>
</dbReference>
<keyword evidence="3" id="KW-1185">Reference proteome</keyword>
<accession>A0A4U2YKH1</accession>
<proteinExistence type="predicted"/>
<dbReference type="AlphaFoldDB" id="A0A4U2YKH1"/>
<reference evidence="2 3" key="1">
    <citation type="submission" date="2019-04" db="EMBL/GenBank/DDBJ databases">
        <authorList>
            <person name="Dong K."/>
        </authorList>
    </citation>
    <scope>NUCLEOTIDE SEQUENCE [LARGE SCALE GENOMIC DNA]</scope>
    <source>
        <strain evidence="3">dk3543</strain>
    </source>
</reference>
<dbReference type="SMART" id="SM00903">
    <property type="entry name" value="Flavin_Reduct"/>
    <property type="match status" value="1"/>
</dbReference>
<dbReference type="GO" id="GO:0016646">
    <property type="term" value="F:oxidoreductase activity, acting on the CH-NH group of donors, NAD or NADP as acceptor"/>
    <property type="evidence" value="ECO:0007669"/>
    <property type="project" value="UniProtKB-ARBA"/>
</dbReference>
<dbReference type="Pfam" id="PF01613">
    <property type="entry name" value="Flavin_Reduct"/>
    <property type="match status" value="1"/>
</dbReference>
<dbReference type="OrthoDB" id="3394673at2"/>
<dbReference type="InterPro" id="IPR012349">
    <property type="entry name" value="Split_barrel_FMN-bd"/>
</dbReference>
<evidence type="ECO:0000313" key="3">
    <source>
        <dbReference type="Proteomes" id="UP000307808"/>
    </source>
</evidence>
<dbReference type="RefSeq" id="WP_137066645.1">
    <property type="nucleotide sequence ID" value="NZ_SZPY01000003.1"/>
</dbReference>
<sequence>MTIHGEHPFTGHEPTDEVRRLRARLGGVVTLWTASTGEDEAGLTVSSVMVARGDEGRILALVDPLSDFAETFEHTGRAVVQLLRWHHRDLADAFAGLTPAPGGPFRLADFAATDHGPRLLSAGTWALVEKESEADVGWSRLYTARIVELHVAEETDPLVHRRGRYRRAADAQDADEQ</sequence>
<comment type="caution">
    <text evidence="2">The sequence shown here is derived from an EMBL/GenBank/DDBJ whole genome shotgun (WGS) entry which is preliminary data.</text>
</comment>
<evidence type="ECO:0000259" key="1">
    <source>
        <dbReference type="SMART" id="SM00903"/>
    </source>
</evidence>
<dbReference type="GO" id="GO:0010181">
    <property type="term" value="F:FMN binding"/>
    <property type="evidence" value="ECO:0007669"/>
    <property type="project" value="InterPro"/>
</dbReference>
<feature type="domain" description="Flavin reductase like" evidence="1">
    <location>
        <begin position="22"/>
        <end position="167"/>
    </location>
</feature>
<organism evidence="2 3">
    <name type="scientific">Nocardioides jishulii</name>
    <dbReference type="NCBI Taxonomy" id="2575440"/>
    <lineage>
        <taxon>Bacteria</taxon>
        <taxon>Bacillati</taxon>
        <taxon>Actinomycetota</taxon>
        <taxon>Actinomycetes</taxon>
        <taxon>Propionibacteriales</taxon>
        <taxon>Nocardioidaceae</taxon>
        <taxon>Nocardioides</taxon>
    </lineage>
</organism>
<gene>
    <name evidence="2" type="ORF">FC770_12755</name>
</gene>
<dbReference type="InterPro" id="IPR002563">
    <property type="entry name" value="Flavin_Rdtase-like_dom"/>
</dbReference>
<dbReference type="Proteomes" id="UP000307808">
    <property type="component" value="Unassembled WGS sequence"/>
</dbReference>
<dbReference type="SUPFAM" id="SSF50475">
    <property type="entry name" value="FMN-binding split barrel"/>
    <property type="match status" value="1"/>
</dbReference>
<evidence type="ECO:0000313" key="2">
    <source>
        <dbReference type="EMBL" id="TKI61638.1"/>
    </source>
</evidence>
<protein>
    <submittedName>
        <fullName evidence="2">Flavin reductase</fullName>
    </submittedName>
</protein>